<evidence type="ECO:0000313" key="2">
    <source>
        <dbReference type="Proteomes" id="UP000295129"/>
    </source>
</evidence>
<name>A0A4R6EFT5_9RHOO</name>
<accession>A0A4R6EFT5</accession>
<protein>
    <submittedName>
        <fullName evidence="1">Uncharacterized protein</fullName>
    </submittedName>
</protein>
<dbReference type="Proteomes" id="UP000295129">
    <property type="component" value="Unassembled WGS sequence"/>
</dbReference>
<dbReference type="RefSeq" id="WP_133588061.1">
    <property type="nucleotide sequence ID" value="NZ_SNVV01000001.1"/>
</dbReference>
<sequence>MSDSKSLLLSRDLQVSVDRAALRDAISRLRNPGANQEWCVACGAGKGIELTDKLDWVQKQAAPILEARALKEFVEGLKDLGTQAWCVACGAGKDASPLDSVINPADISDELIDAVAARLLGAVKVG</sequence>
<reference evidence="1 2" key="1">
    <citation type="submission" date="2019-03" db="EMBL/GenBank/DDBJ databases">
        <title>Genomic Encyclopedia of Type Strains, Phase IV (KMG-IV): sequencing the most valuable type-strain genomes for metagenomic binning, comparative biology and taxonomic classification.</title>
        <authorList>
            <person name="Goeker M."/>
        </authorList>
    </citation>
    <scope>NUCLEOTIDE SEQUENCE [LARGE SCALE GENOMIC DNA]</scope>
    <source>
        <strain evidence="1 2">DSM 12121</strain>
    </source>
</reference>
<dbReference type="EMBL" id="SNVV01000001">
    <property type="protein sequence ID" value="TDN57150.1"/>
    <property type="molecule type" value="Genomic_DNA"/>
</dbReference>
<dbReference type="AlphaFoldDB" id="A0A4R6EFT5"/>
<comment type="caution">
    <text evidence="1">The sequence shown here is derived from an EMBL/GenBank/DDBJ whole genome shotgun (WGS) entry which is preliminary data.</text>
</comment>
<gene>
    <name evidence="1" type="ORF">C7389_101536</name>
</gene>
<organism evidence="1 2">
    <name type="scientific">Azoarcus indigens</name>
    <dbReference type="NCBI Taxonomy" id="29545"/>
    <lineage>
        <taxon>Bacteria</taxon>
        <taxon>Pseudomonadati</taxon>
        <taxon>Pseudomonadota</taxon>
        <taxon>Betaproteobacteria</taxon>
        <taxon>Rhodocyclales</taxon>
        <taxon>Zoogloeaceae</taxon>
        <taxon>Azoarcus</taxon>
    </lineage>
</organism>
<proteinExistence type="predicted"/>
<keyword evidence="2" id="KW-1185">Reference proteome</keyword>
<evidence type="ECO:0000313" key="1">
    <source>
        <dbReference type="EMBL" id="TDN57150.1"/>
    </source>
</evidence>